<feature type="domain" description="Zinc finger PMZ-type" evidence="2">
    <location>
        <begin position="158"/>
        <end position="185"/>
    </location>
</feature>
<dbReference type="AlphaFoldDB" id="A0AAD5NHI9"/>
<name>A0AAD5NHI9_ACENE</name>
<feature type="region of interest" description="Disordered" evidence="1">
    <location>
        <begin position="235"/>
        <end position="263"/>
    </location>
</feature>
<feature type="region of interest" description="Disordered" evidence="1">
    <location>
        <begin position="67"/>
        <end position="91"/>
    </location>
</feature>
<sequence length="361" mass="40766">MLEPTLTTKAYDGCDGGLEWRLERGSCCGDYFYIPIPLKEPQVLDVEGGYKPLGWYDMEAEHLNYEGDSEKDDDRDDEEGDEDCDENNTQFSEVPIVEEESIDGDDSITQDCIDGFEGYCARHIYAKENRSLKMIAAGKMEYELLGANGGYAVKLREYNCQCGSWQVSGIPYCHAMTAISHYCGRAAVKDKVAEFVHISLTKSAYMQTYVGMIHPILDQKRWLEVPACILIPGHTEHMNPPPRTVQHGRPNKQRKREPDNAPEVRRFGTVPLLYGEPPPRNGPNMVPTRLPQCEKQSEAEPVEHYDSSARLGSIGLRGGRKDLSRRAKHIHSYPFDKCSNLELKQILDGQARKRSGSGYRL</sequence>
<evidence type="ECO:0000259" key="2">
    <source>
        <dbReference type="SMART" id="SM00575"/>
    </source>
</evidence>
<dbReference type="Proteomes" id="UP001064489">
    <property type="component" value="Chromosome 12"/>
</dbReference>
<dbReference type="SMART" id="SM00575">
    <property type="entry name" value="ZnF_PMZ"/>
    <property type="match status" value="1"/>
</dbReference>
<feature type="compositionally biased region" description="Acidic residues" evidence="1">
    <location>
        <begin position="67"/>
        <end position="86"/>
    </location>
</feature>
<accession>A0AAD5NHI9</accession>
<evidence type="ECO:0000313" key="3">
    <source>
        <dbReference type="EMBL" id="KAI9157681.1"/>
    </source>
</evidence>
<organism evidence="3 4">
    <name type="scientific">Acer negundo</name>
    <name type="common">Box elder</name>
    <dbReference type="NCBI Taxonomy" id="4023"/>
    <lineage>
        <taxon>Eukaryota</taxon>
        <taxon>Viridiplantae</taxon>
        <taxon>Streptophyta</taxon>
        <taxon>Embryophyta</taxon>
        <taxon>Tracheophyta</taxon>
        <taxon>Spermatophyta</taxon>
        <taxon>Magnoliopsida</taxon>
        <taxon>eudicotyledons</taxon>
        <taxon>Gunneridae</taxon>
        <taxon>Pentapetalae</taxon>
        <taxon>rosids</taxon>
        <taxon>malvids</taxon>
        <taxon>Sapindales</taxon>
        <taxon>Sapindaceae</taxon>
        <taxon>Hippocastanoideae</taxon>
        <taxon>Acereae</taxon>
        <taxon>Acer</taxon>
    </lineage>
</organism>
<comment type="caution">
    <text evidence="3">The sequence shown here is derived from an EMBL/GenBank/DDBJ whole genome shotgun (WGS) entry which is preliminary data.</text>
</comment>
<dbReference type="InterPro" id="IPR006564">
    <property type="entry name" value="Znf_PMZ"/>
</dbReference>
<proteinExistence type="predicted"/>
<reference evidence="3" key="1">
    <citation type="journal article" date="2022" name="Plant J.">
        <title>Strategies of tolerance reflected in two North American maple genomes.</title>
        <authorList>
            <person name="McEvoy S.L."/>
            <person name="Sezen U.U."/>
            <person name="Trouern-Trend A."/>
            <person name="McMahon S.M."/>
            <person name="Schaberg P.G."/>
            <person name="Yang J."/>
            <person name="Wegrzyn J.L."/>
            <person name="Swenson N.G."/>
        </authorList>
    </citation>
    <scope>NUCLEOTIDE SEQUENCE</scope>
    <source>
        <strain evidence="3">91603</strain>
    </source>
</reference>
<protein>
    <recommendedName>
        <fullName evidence="2">Zinc finger PMZ-type domain-containing protein</fullName>
    </recommendedName>
</protein>
<gene>
    <name evidence="3" type="ORF">LWI28_026251</name>
</gene>
<dbReference type="GO" id="GO:0008270">
    <property type="term" value="F:zinc ion binding"/>
    <property type="evidence" value="ECO:0007669"/>
    <property type="project" value="InterPro"/>
</dbReference>
<dbReference type="EMBL" id="JAJSOW010000107">
    <property type="protein sequence ID" value="KAI9157681.1"/>
    <property type="molecule type" value="Genomic_DNA"/>
</dbReference>
<reference evidence="3" key="2">
    <citation type="submission" date="2023-02" db="EMBL/GenBank/DDBJ databases">
        <authorList>
            <person name="Swenson N.G."/>
            <person name="Wegrzyn J.L."/>
            <person name="Mcevoy S.L."/>
        </authorList>
    </citation>
    <scope>NUCLEOTIDE SEQUENCE</scope>
    <source>
        <strain evidence="3">91603</strain>
        <tissue evidence="3">Leaf</tissue>
    </source>
</reference>
<evidence type="ECO:0000256" key="1">
    <source>
        <dbReference type="SAM" id="MobiDB-lite"/>
    </source>
</evidence>
<keyword evidence="4" id="KW-1185">Reference proteome</keyword>
<evidence type="ECO:0000313" key="4">
    <source>
        <dbReference type="Proteomes" id="UP001064489"/>
    </source>
</evidence>